<dbReference type="InterPro" id="IPR011538">
    <property type="entry name" value="Nuo51_FMN-bd"/>
</dbReference>
<comment type="similarity">
    <text evidence="1">Belongs to the complex I 51 kDa subunit family.</text>
</comment>
<dbReference type="InterPro" id="IPR019575">
    <property type="entry name" value="Nuop51_4Fe4S-bd"/>
</dbReference>
<dbReference type="OrthoDB" id="9761899at2"/>
<accession>A0A286U3W0</accession>
<dbReference type="InterPro" id="IPR037207">
    <property type="entry name" value="Nuop51_4Fe4S-bd_sf"/>
</dbReference>
<dbReference type="NCBIfam" id="NF010120">
    <property type="entry name" value="PRK13596.1"/>
    <property type="match status" value="1"/>
</dbReference>
<protein>
    <submittedName>
        <fullName evidence="7">NADH:ubiquinone oxidoreductase, NADH-binding (51 kD) subunit</fullName>
    </submittedName>
</protein>
<dbReference type="Pfam" id="PF10589">
    <property type="entry name" value="NADH_4Fe-4S"/>
    <property type="match status" value="1"/>
</dbReference>
<dbReference type="FunFam" id="1.20.1440.230:FF:000001">
    <property type="entry name" value="Mitochondrial NADH dehydrogenase flavoprotein 1"/>
    <property type="match status" value="1"/>
</dbReference>
<dbReference type="GO" id="GO:0010181">
    <property type="term" value="F:FMN binding"/>
    <property type="evidence" value="ECO:0007669"/>
    <property type="project" value="InterPro"/>
</dbReference>
<dbReference type="Pfam" id="PF01257">
    <property type="entry name" value="2Fe-2S_thioredx"/>
    <property type="match status" value="1"/>
</dbReference>
<evidence type="ECO:0000256" key="4">
    <source>
        <dbReference type="ARBA" id="ARBA00023004"/>
    </source>
</evidence>
<dbReference type="Gene3D" id="1.20.1440.230">
    <property type="entry name" value="NADH-ubiquinone oxidoreductase 51kDa subunit, iron-sulphur binding domain"/>
    <property type="match status" value="1"/>
</dbReference>
<dbReference type="GO" id="GO:0008137">
    <property type="term" value="F:NADH dehydrogenase (ubiquinone) activity"/>
    <property type="evidence" value="ECO:0007669"/>
    <property type="project" value="InterPro"/>
</dbReference>
<dbReference type="SUPFAM" id="SSF140490">
    <property type="entry name" value="Nqo1C-terminal domain-like"/>
    <property type="match status" value="1"/>
</dbReference>
<dbReference type="PANTHER" id="PTHR43578:SF3">
    <property type="entry name" value="NADH-QUINONE OXIDOREDUCTASE SUBUNIT F"/>
    <property type="match status" value="1"/>
</dbReference>
<dbReference type="Gene3D" id="6.10.250.1450">
    <property type="match status" value="1"/>
</dbReference>
<keyword evidence="3" id="KW-0479">Metal-binding</keyword>
<dbReference type="GO" id="GO:0046872">
    <property type="term" value="F:metal ion binding"/>
    <property type="evidence" value="ECO:0007669"/>
    <property type="project" value="UniProtKB-KW"/>
</dbReference>
<dbReference type="Gene3D" id="3.10.20.600">
    <property type="match status" value="1"/>
</dbReference>
<keyword evidence="2" id="KW-0004">4Fe-4S</keyword>
<reference evidence="8" key="1">
    <citation type="journal article" date="2017" name="Environ. Microbiol. Rep.">
        <title>Genetic Diversity of Marine Anaerobic Ammonium-Oxidizing Bacteria as Revealed by Genomic and Proteomic Analyses of 'Candidatus Scalindua japonica'.</title>
        <authorList>
            <person name="Oshiki M."/>
            <person name="Mizuto K."/>
            <person name="Kimura Z."/>
            <person name="Kindaichi T."/>
            <person name="Satoh H."/>
            <person name="Okabe S."/>
        </authorList>
    </citation>
    <scope>NUCLEOTIDE SEQUENCE [LARGE SCALE GENOMIC DNA]</scope>
    <source>
        <strain evidence="8">husup-a2</strain>
    </source>
</reference>
<dbReference type="InterPro" id="IPR037225">
    <property type="entry name" value="Nuo51_FMN-bd_sf"/>
</dbReference>
<keyword evidence="7" id="KW-0830">Ubiquinone</keyword>
<comment type="caution">
    <text evidence="7">The sequence shown here is derived from an EMBL/GenBank/DDBJ whole genome shotgun (WGS) entry which is preliminary data.</text>
</comment>
<dbReference type="RefSeq" id="WP_133112092.1">
    <property type="nucleotide sequence ID" value="NZ_BAOS01000043.1"/>
</dbReference>
<dbReference type="GO" id="GO:0051539">
    <property type="term" value="F:4 iron, 4 sulfur cluster binding"/>
    <property type="evidence" value="ECO:0007669"/>
    <property type="project" value="UniProtKB-KW"/>
</dbReference>
<evidence type="ECO:0000313" key="7">
    <source>
        <dbReference type="EMBL" id="GAX62806.1"/>
    </source>
</evidence>
<evidence type="ECO:0000256" key="1">
    <source>
        <dbReference type="ARBA" id="ARBA00007523"/>
    </source>
</evidence>
<feature type="domain" description="NADH-ubiquinone oxidoreductase 51kDa subunit iron-sulphur binding" evidence="6">
    <location>
        <begin position="461"/>
        <end position="506"/>
    </location>
</feature>
<dbReference type="SUPFAM" id="SSF142984">
    <property type="entry name" value="Nqo1 middle domain-like"/>
    <property type="match status" value="1"/>
</dbReference>
<name>A0A286U3W0_9BACT</name>
<dbReference type="PROSITE" id="PS00645">
    <property type="entry name" value="COMPLEX1_51K_2"/>
    <property type="match status" value="1"/>
</dbReference>
<evidence type="ECO:0000256" key="5">
    <source>
        <dbReference type="ARBA" id="ARBA00023014"/>
    </source>
</evidence>
<dbReference type="SMART" id="SM00928">
    <property type="entry name" value="NADH_4Fe-4S"/>
    <property type="match status" value="1"/>
</dbReference>
<proteinExistence type="inferred from homology"/>
<dbReference type="CDD" id="cd02980">
    <property type="entry name" value="TRX_Fd_family"/>
    <property type="match status" value="1"/>
</dbReference>
<dbReference type="InterPro" id="IPR036249">
    <property type="entry name" value="Thioredoxin-like_sf"/>
</dbReference>
<sequence>MLKKLNSYDDLITMKKSSDKKRKQDKVKVSICMTGCRALGAEEVYAEFSKQIKKQKLQNKVEVVETGCQGLCARAPVMTIDPPDAPSIFYGRVTVDIVPDVISDTILKGEVIKKLCYAEAGKKIPYLEDIPFYSKQNKIVLRNCGIIDPNSIEQYIENKGYDAFAKALFELDPEKIISVITSAGLRGRGGAGFPTGLKWGFCRKAQGDTKYLICNADEGDPGAFMDRAILEGDPHAVIEGMLIAARAIGSEKGFVYVRAEYPIAVNHLRNAISQARKLNLLGNNILGSGFNFDLEIKMGAGAFVCGEETALIASIEGKRGMPRPRPPFPANSGLWNMPTNINNVETLANVPIIIAEGATWYKQLGTKNGAGTKIFALAGKVKNTGLVEVPMGTTLREIVFDIGGGVPGRHGFKAAQMGGPSGGCVPEEHLDLPIDYESVKDVGAIMGSGGLIVMDNETSMVDISKYFMEFVQEESCGKCVPCRVGTKKMLDKLIKITKGEGTRGDVEDLKEMAHVTQTASLCGLGQTAPNPVLSTIRYFMNEYEALIK</sequence>
<dbReference type="FunFam" id="3.40.50.11540:FF:000001">
    <property type="entry name" value="NADH dehydrogenase [ubiquinone] flavoprotein 1, mitochondrial"/>
    <property type="match status" value="1"/>
</dbReference>
<dbReference type="Gene3D" id="3.40.30.10">
    <property type="entry name" value="Glutaredoxin"/>
    <property type="match status" value="1"/>
</dbReference>
<evidence type="ECO:0000256" key="3">
    <source>
        <dbReference type="ARBA" id="ARBA00022723"/>
    </source>
</evidence>
<gene>
    <name evidence="7" type="ORF">SCALIN_C43_0062</name>
</gene>
<dbReference type="InterPro" id="IPR001949">
    <property type="entry name" value="NADH-UbQ_OxRdtase_51kDa_CS"/>
</dbReference>
<organism evidence="7 8">
    <name type="scientific">Candidatus Scalindua japonica</name>
    <dbReference type="NCBI Taxonomy" id="1284222"/>
    <lineage>
        <taxon>Bacteria</taxon>
        <taxon>Pseudomonadati</taxon>
        <taxon>Planctomycetota</taxon>
        <taxon>Candidatus Brocadiia</taxon>
        <taxon>Candidatus Brocadiales</taxon>
        <taxon>Candidatus Scalinduaceae</taxon>
        <taxon>Candidatus Scalindua</taxon>
    </lineage>
</organism>
<evidence type="ECO:0000313" key="8">
    <source>
        <dbReference type="Proteomes" id="UP000218542"/>
    </source>
</evidence>
<dbReference type="Gene3D" id="3.40.50.11540">
    <property type="entry name" value="NADH-ubiquinone oxidoreductase 51kDa subunit"/>
    <property type="match status" value="1"/>
</dbReference>
<dbReference type="EMBL" id="BAOS01000043">
    <property type="protein sequence ID" value="GAX62806.1"/>
    <property type="molecule type" value="Genomic_DNA"/>
</dbReference>
<evidence type="ECO:0000259" key="6">
    <source>
        <dbReference type="SMART" id="SM00928"/>
    </source>
</evidence>
<dbReference type="Pfam" id="PF01512">
    <property type="entry name" value="Complex1_51K"/>
    <property type="match status" value="1"/>
</dbReference>
<dbReference type="AlphaFoldDB" id="A0A286U3W0"/>
<keyword evidence="8" id="KW-1185">Reference proteome</keyword>
<keyword evidence="4" id="KW-0408">Iron</keyword>
<dbReference type="SUPFAM" id="SSF142019">
    <property type="entry name" value="Nqo1 FMN-binding domain-like"/>
    <property type="match status" value="1"/>
</dbReference>
<evidence type="ECO:0000256" key="2">
    <source>
        <dbReference type="ARBA" id="ARBA00022485"/>
    </source>
</evidence>
<dbReference type="Proteomes" id="UP000218542">
    <property type="component" value="Unassembled WGS sequence"/>
</dbReference>
<dbReference type="SUPFAM" id="SSF52833">
    <property type="entry name" value="Thioredoxin-like"/>
    <property type="match status" value="1"/>
</dbReference>
<keyword evidence="5" id="KW-0411">Iron-sulfur</keyword>
<dbReference type="PANTHER" id="PTHR43578">
    <property type="entry name" value="NADH-QUINONE OXIDOREDUCTASE SUBUNIT F"/>
    <property type="match status" value="1"/>
</dbReference>